<comment type="similarity">
    <text evidence="1">Belongs to the DltD family.</text>
</comment>
<accession>A0A0R1VPV8</accession>
<dbReference type="InterPro" id="IPR023896">
    <property type="entry name" value="LTA_DltD"/>
</dbReference>
<dbReference type="PANTHER" id="PTHR40039:SF1">
    <property type="entry name" value="PROTEIN DLTD"/>
    <property type="match status" value="1"/>
</dbReference>
<dbReference type="Pfam" id="PF04914">
    <property type="entry name" value="DltD"/>
    <property type="match status" value="1"/>
</dbReference>
<evidence type="ECO:0000313" key="4">
    <source>
        <dbReference type="Proteomes" id="UP000051966"/>
    </source>
</evidence>
<dbReference type="OrthoDB" id="1700484at2"/>
<gene>
    <name evidence="3" type="ORF">FD41_GL000697</name>
</gene>
<dbReference type="GO" id="GO:0005886">
    <property type="term" value="C:plasma membrane"/>
    <property type="evidence" value="ECO:0007669"/>
    <property type="project" value="UniProtKB-UniRule"/>
</dbReference>
<dbReference type="PANTHER" id="PTHR40039">
    <property type="entry name" value="PROTEIN DLTD"/>
    <property type="match status" value="1"/>
</dbReference>
<evidence type="ECO:0000256" key="1">
    <source>
        <dbReference type="PIRNR" id="PIRNR021438"/>
    </source>
</evidence>
<dbReference type="Proteomes" id="UP000051966">
    <property type="component" value="Unassembled WGS sequence"/>
</dbReference>
<keyword evidence="1" id="KW-1003">Cell membrane</keyword>
<keyword evidence="1 2" id="KW-0472">Membrane</keyword>
<sequence length="430" mass="50109">MKIKKRLFEIFGPVLCAALLMVVVFLSPIWIKFSYVSPTAQKNAAASLSPLVLKGQLLKRRALANKYVPFFGSSEWSRFDPFHPSVLAAKYHRSYRPFLLGARGSQSLTQFFVMQSINQQLKNKKAIFFVSPQWFVPKGEDPNAFSFYYSPLQTTTWIQSEKGTKMDRYAAYRLLQMPSGDSDKVISAALARIAAGLKPTEFQRFYVDYRHRVLLNEDQIYARFRIPVNNEQKIAKNAAQLPKVYNFQRLDRLAGELGRQHTGSNDFQIGNRFWKRRLKHHFKALKGFQAKMSFLKSPEYGDFQLVLNQFAKDHTNVLFIIPPVNYRWEKYTDLSSKMLMKFDHKITYQLRSQGFNHIDDLSRDGDANYFMTDTIHPGWRGWLKIDQKVDPFLTKKQAAPHYTIDNLFYSKAWQQADADFNYDEYGNNGR</sequence>
<name>A0A0R1VPV8_9LACO</name>
<feature type="transmembrane region" description="Helical" evidence="2">
    <location>
        <begin position="7"/>
        <end position="31"/>
    </location>
</feature>
<protein>
    <recommendedName>
        <fullName evidence="1">Protein DltD</fullName>
    </recommendedName>
</protein>
<keyword evidence="2" id="KW-0812">Transmembrane</keyword>
<proteinExistence type="inferred from homology"/>
<reference evidence="3 4" key="1">
    <citation type="journal article" date="2015" name="Genome Announc.">
        <title>Expanding the biotechnology potential of lactobacilli through comparative genomics of 213 strains and associated genera.</title>
        <authorList>
            <person name="Sun Z."/>
            <person name="Harris H.M."/>
            <person name="McCann A."/>
            <person name="Guo C."/>
            <person name="Argimon S."/>
            <person name="Zhang W."/>
            <person name="Yang X."/>
            <person name="Jeffery I.B."/>
            <person name="Cooney J.C."/>
            <person name="Kagawa T.F."/>
            <person name="Liu W."/>
            <person name="Song Y."/>
            <person name="Salvetti E."/>
            <person name="Wrobel A."/>
            <person name="Rasinkangas P."/>
            <person name="Parkhill J."/>
            <person name="Rea M.C."/>
            <person name="O'Sullivan O."/>
            <person name="Ritari J."/>
            <person name="Douillard F.P."/>
            <person name="Paul Ross R."/>
            <person name="Yang R."/>
            <person name="Briner A.E."/>
            <person name="Felis G.E."/>
            <person name="de Vos W.M."/>
            <person name="Barrangou R."/>
            <person name="Klaenhammer T.R."/>
            <person name="Caufield P.W."/>
            <person name="Cui Y."/>
            <person name="Zhang H."/>
            <person name="O'Toole P.W."/>
        </authorList>
    </citation>
    <scope>NUCLEOTIDE SEQUENCE [LARGE SCALE GENOMIC DNA]</scope>
    <source>
        <strain evidence="3 4">DSM 18382</strain>
    </source>
</reference>
<keyword evidence="4" id="KW-1185">Reference proteome</keyword>
<dbReference type="PATRIC" id="fig|1423743.5.peg.711"/>
<dbReference type="EMBL" id="AZFY01000106">
    <property type="protein sequence ID" value="KRM05851.1"/>
    <property type="molecule type" value="Genomic_DNA"/>
</dbReference>
<dbReference type="RefSeq" id="WP_056984048.1">
    <property type="nucleotide sequence ID" value="NZ_AZFY01000106.1"/>
</dbReference>
<evidence type="ECO:0000256" key="2">
    <source>
        <dbReference type="SAM" id="Phobius"/>
    </source>
</evidence>
<evidence type="ECO:0000313" key="3">
    <source>
        <dbReference type="EMBL" id="KRM05851.1"/>
    </source>
</evidence>
<dbReference type="AlphaFoldDB" id="A0A0R1VPV8"/>
<dbReference type="InterPro" id="IPR006998">
    <property type="entry name" value="DltD"/>
</dbReference>
<comment type="pathway">
    <text evidence="1">Cell wall biogenesis; lipoteichoic acid biosynthesis.</text>
</comment>
<dbReference type="PIRSF" id="PIRSF021438">
    <property type="entry name" value="DltD"/>
    <property type="match status" value="1"/>
</dbReference>
<comment type="caution">
    <text evidence="3">The sequence shown here is derived from an EMBL/GenBank/DDBJ whole genome shotgun (WGS) entry which is preliminary data.</text>
</comment>
<keyword evidence="2" id="KW-1133">Transmembrane helix</keyword>
<dbReference type="NCBIfam" id="TIGR04092">
    <property type="entry name" value="LTA_DltD"/>
    <property type="match status" value="1"/>
</dbReference>
<dbReference type="GO" id="GO:0070395">
    <property type="term" value="P:lipoteichoic acid biosynthetic process"/>
    <property type="evidence" value="ECO:0007669"/>
    <property type="project" value="UniProtKB-UniRule"/>
</dbReference>
<organism evidence="3 4">
    <name type="scientific">Lentilactobacillus farraginis DSM 18382 = JCM 14108</name>
    <dbReference type="NCBI Taxonomy" id="1423743"/>
    <lineage>
        <taxon>Bacteria</taxon>
        <taxon>Bacillati</taxon>
        <taxon>Bacillota</taxon>
        <taxon>Bacilli</taxon>
        <taxon>Lactobacillales</taxon>
        <taxon>Lactobacillaceae</taxon>
        <taxon>Lentilactobacillus</taxon>
    </lineage>
</organism>
<dbReference type="UniPathway" id="UPA00556"/>